<evidence type="ECO:0000259" key="1">
    <source>
        <dbReference type="Pfam" id="PF07238"/>
    </source>
</evidence>
<reference evidence="2 3" key="1">
    <citation type="submission" date="2016-10" db="EMBL/GenBank/DDBJ databases">
        <authorList>
            <person name="de Groot N.N."/>
        </authorList>
    </citation>
    <scope>NUCLEOTIDE SEQUENCE [LARGE SCALE GENOMIC DNA]</scope>
    <source>
        <strain evidence="2 3">DSM 8423</strain>
    </source>
</reference>
<evidence type="ECO:0000313" key="3">
    <source>
        <dbReference type="Proteomes" id="UP000198744"/>
    </source>
</evidence>
<dbReference type="GO" id="GO:0035438">
    <property type="term" value="F:cyclic-di-GMP binding"/>
    <property type="evidence" value="ECO:0007669"/>
    <property type="project" value="InterPro"/>
</dbReference>
<feature type="domain" description="PilZ" evidence="1">
    <location>
        <begin position="67"/>
        <end position="157"/>
    </location>
</feature>
<evidence type="ECO:0000313" key="2">
    <source>
        <dbReference type="EMBL" id="SEM55738.1"/>
    </source>
</evidence>
<dbReference type="EMBL" id="FOBS01000022">
    <property type="protein sequence ID" value="SEM55738.1"/>
    <property type="molecule type" value="Genomic_DNA"/>
</dbReference>
<sequence>MRKVLVNEKNMAWVTCEKCSNTSSVDLSNLSKISGSIHIINYKCVGCATVFEVACEFRRVNRKEVSLNGSFIQQQPMEDYAGRIEIIDISKTGIKFKTRVKYNFKPGYILKLTFTLNDGRKTNVNQIIEVKWVSGQIIGGEFKNQDQRTKTDIGFYLMT</sequence>
<proteinExistence type="predicted"/>
<name>A0A1H7ZDY5_9BACT</name>
<dbReference type="Proteomes" id="UP000198744">
    <property type="component" value="Unassembled WGS sequence"/>
</dbReference>
<dbReference type="AlphaFoldDB" id="A0A1H7ZDY5"/>
<protein>
    <submittedName>
        <fullName evidence="2">PilZ domain-containing protein</fullName>
    </submittedName>
</protein>
<dbReference type="STRING" id="43775.SAMN04489760_1227"/>
<dbReference type="Pfam" id="PF07238">
    <property type="entry name" value="PilZ"/>
    <property type="match status" value="1"/>
</dbReference>
<dbReference type="InterPro" id="IPR009875">
    <property type="entry name" value="PilZ_domain"/>
</dbReference>
<accession>A0A1H7ZDY5</accession>
<dbReference type="SUPFAM" id="SSF141371">
    <property type="entry name" value="PilZ domain-like"/>
    <property type="match status" value="1"/>
</dbReference>
<keyword evidence="3" id="KW-1185">Reference proteome</keyword>
<organism evidence="2 3">
    <name type="scientific">Syntrophus gentianae</name>
    <dbReference type="NCBI Taxonomy" id="43775"/>
    <lineage>
        <taxon>Bacteria</taxon>
        <taxon>Pseudomonadati</taxon>
        <taxon>Thermodesulfobacteriota</taxon>
        <taxon>Syntrophia</taxon>
        <taxon>Syntrophales</taxon>
        <taxon>Syntrophaceae</taxon>
        <taxon>Syntrophus</taxon>
    </lineage>
</organism>
<dbReference type="Gene3D" id="2.40.10.220">
    <property type="entry name" value="predicted glycosyltransferase like domains"/>
    <property type="match status" value="1"/>
</dbReference>
<gene>
    <name evidence="2" type="ORF">SAMN04489760_1227</name>
</gene>
<dbReference type="RefSeq" id="WP_093884148.1">
    <property type="nucleotide sequence ID" value="NZ_FOBS01000022.1"/>
</dbReference>